<gene>
    <name evidence="2" type="ORF">J2Z22_001718</name>
</gene>
<keyword evidence="3" id="KW-1185">Reference proteome</keyword>
<feature type="chain" id="PRO_5046944029" evidence="1">
    <location>
        <begin position="25"/>
        <end position="295"/>
    </location>
</feature>
<evidence type="ECO:0000256" key="1">
    <source>
        <dbReference type="SAM" id="SignalP"/>
    </source>
</evidence>
<dbReference type="EMBL" id="JAUSUY010000005">
    <property type="protein sequence ID" value="MDT3426198.1"/>
    <property type="molecule type" value="Genomic_DNA"/>
</dbReference>
<reference evidence="2 3" key="1">
    <citation type="submission" date="2023-07" db="EMBL/GenBank/DDBJ databases">
        <title>Genomic Encyclopedia of Type Strains, Phase IV (KMG-IV): sequencing the most valuable type-strain genomes for metagenomic binning, comparative biology and taxonomic classification.</title>
        <authorList>
            <person name="Goeker M."/>
        </authorList>
    </citation>
    <scope>NUCLEOTIDE SEQUENCE [LARGE SCALE GENOMIC DNA]</scope>
    <source>
        <strain evidence="2 3">T98</strain>
    </source>
</reference>
<evidence type="ECO:0000313" key="3">
    <source>
        <dbReference type="Proteomes" id="UP001248709"/>
    </source>
</evidence>
<organism evidence="2 3">
    <name type="scientific">Paenibacillus forsythiae</name>
    <dbReference type="NCBI Taxonomy" id="365616"/>
    <lineage>
        <taxon>Bacteria</taxon>
        <taxon>Bacillati</taxon>
        <taxon>Bacillota</taxon>
        <taxon>Bacilli</taxon>
        <taxon>Bacillales</taxon>
        <taxon>Paenibacillaceae</taxon>
        <taxon>Paenibacillus</taxon>
    </lineage>
</organism>
<name>A0ABU3H5V3_9BACL</name>
<sequence>MKKRLLSLFFVAALTLTFSGVVNAADLESSPQPSKSVDIVESTNYFTPSIANEPTKVTKIDVKGVDKETGSIINEEQFKNSLLNFFNSNPKKYSTSVKEIDSIVNNYKAAQLGKSTNNNQKEVTPSFGEVSPSYIVGQGWSTDPHVTFSQDRVTYSQSWITEDNYRSSVPITATYTKTLKTSATLGFTGSNLIQSKMGFSASFNVEQTTTITQGANVPAWTVWGMRPYIKYHLEEWEGIYYYIDSTGGIVQVIEGPVTGTNKKLITKSNKYWSRTNTTHNLNATTPTPPTGVPNV</sequence>
<dbReference type="RefSeq" id="WP_156940286.1">
    <property type="nucleotide sequence ID" value="NZ_JAUSUY010000005.1"/>
</dbReference>
<keyword evidence="1" id="KW-0732">Signal</keyword>
<dbReference type="Proteomes" id="UP001248709">
    <property type="component" value="Unassembled WGS sequence"/>
</dbReference>
<proteinExistence type="predicted"/>
<evidence type="ECO:0000313" key="2">
    <source>
        <dbReference type="EMBL" id="MDT3426198.1"/>
    </source>
</evidence>
<accession>A0ABU3H5V3</accession>
<protein>
    <submittedName>
        <fullName evidence="2">Uncharacterized protein</fullName>
    </submittedName>
</protein>
<feature type="signal peptide" evidence="1">
    <location>
        <begin position="1"/>
        <end position="24"/>
    </location>
</feature>
<comment type="caution">
    <text evidence="2">The sequence shown here is derived from an EMBL/GenBank/DDBJ whole genome shotgun (WGS) entry which is preliminary data.</text>
</comment>